<dbReference type="Gene3D" id="2.170.150.40">
    <property type="entry name" value="Domain of unknown function (DUF427)"/>
    <property type="match status" value="1"/>
</dbReference>
<feature type="domain" description="DUF427" evidence="1">
    <location>
        <begin position="1"/>
        <end position="87"/>
    </location>
</feature>
<dbReference type="AlphaFoldDB" id="A0AAX1WQR0"/>
<accession>A0AAX1WQR0</accession>
<proteinExistence type="predicted"/>
<evidence type="ECO:0000313" key="3">
    <source>
        <dbReference type="Proteomes" id="UP000271868"/>
    </source>
</evidence>
<dbReference type="InterPro" id="IPR038694">
    <property type="entry name" value="DUF427_sf"/>
</dbReference>
<evidence type="ECO:0000313" key="2">
    <source>
        <dbReference type="EMBL" id="ROR39605.1"/>
    </source>
</evidence>
<keyword evidence="3" id="KW-1185">Reference proteome</keyword>
<evidence type="ECO:0000259" key="1">
    <source>
        <dbReference type="Pfam" id="PF04248"/>
    </source>
</evidence>
<comment type="caution">
    <text evidence="2">The sequence shown here is derived from an EMBL/GenBank/DDBJ whole genome shotgun (WGS) entry which is preliminary data.</text>
</comment>
<dbReference type="PANTHER" id="PTHR34310:SF5">
    <property type="entry name" value="DUF427 DOMAIN PROTEIN (AFU_ORTHOLOGUE AFUA_3G02220)"/>
    <property type="match status" value="1"/>
</dbReference>
<dbReference type="Proteomes" id="UP000271868">
    <property type="component" value="Unassembled WGS sequence"/>
</dbReference>
<protein>
    <submittedName>
        <fullName evidence="2">Nucleotidyltransferase-like protein</fullName>
    </submittedName>
</protein>
<dbReference type="Pfam" id="PF04248">
    <property type="entry name" value="NTP_transf_9"/>
    <property type="match status" value="1"/>
</dbReference>
<name>A0AAX1WQR0_9BURK</name>
<organism evidence="2 3">
    <name type="scientific">Diaphorobacter nitroreducens</name>
    <dbReference type="NCBI Taxonomy" id="164759"/>
    <lineage>
        <taxon>Bacteria</taxon>
        <taxon>Pseudomonadati</taxon>
        <taxon>Pseudomonadota</taxon>
        <taxon>Betaproteobacteria</taxon>
        <taxon>Burkholderiales</taxon>
        <taxon>Comamonadaceae</taxon>
        <taxon>Diaphorobacter</taxon>
    </lineage>
</organism>
<dbReference type="PANTHER" id="PTHR34310">
    <property type="entry name" value="DUF427 DOMAIN PROTEIN (AFU_ORTHOLOGUE AFUA_3G02220)"/>
    <property type="match status" value="1"/>
</dbReference>
<dbReference type="RefSeq" id="WP_123676623.1">
    <property type="nucleotide sequence ID" value="NZ_RJVL01000008.1"/>
</dbReference>
<sequence>MRAIWKGTTIAESDDIVEVEGNAYFPLDSLRPEHIKPSDTHTTCPWKGRASYYNLVVGEDVNADAAWYYPSPKDGAEAVTGRVAFWRGVEVRP</sequence>
<reference evidence="2 3" key="1">
    <citation type="submission" date="2018-11" db="EMBL/GenBank/DDBJ databases">
        <title>Genomic Encyclopedia of Type Strains, Phase IV (KMG-IV): sequencing the most valuable type-strain genomes for metagenomic binning, comparative biology and taxonomic classification.</title>
        <authorList>
            <person name="Goeker M."/>
        </authorList>
    </citation>
    <scope>NUCLEOTIDE SEQUENCE [LARGE SCALE GENOMIC DNA]</scope>
    <source>
        <strain evidence="2 3">DSM 15985</strain>
    </source>
</reference>
<gene>
    <name evidence="2" type="ORF">EDC60_3095</name>
</gene>
<dbReference type="InterPro" id="IPR007361">
    <property type="entry name" value="DUF427"/>
</dbReference>
<dbReference type="EMBL" id="RJVL01000008">
    <property type="protein sequence ID" value="ROR39605.1"/>
    <property type="molecule type" value="Genomic_DNA"/>
</dbReference>